<organism evidence="12 13">
    <name type="scientific">Chloroflexus aggregans</name>
    <dbReference type="NCBI Taxonomy" id="152260"/>
    <lineage>
        <taxon>Bacteria</taxon>
        <taxon>Bacillati</taxon>
        <taxon>Chloroflexota</taxon>
        <taxon>Chloroflexia</taxon>
        <taxon>Chloroflexales</taxon>
        <taxon>Chloroflexineae</taxon>
        <taxon>Chloroflexaceae</taxon>
        <taxon>Chloroflexus</taxon>
    </lineage>
</organism>
<dbReference type="Pfam" id="PF02518">
    <property type="entry name" value="HATPase_c"/>
    <property type="match status" value="1"/>
</dbReference>
<dbReference type="SMART" id="SM00388">
    <property type="entry name" value="HisKA"/>
    <property type="match status" value="1"/>
</dbReference>
<keyword evidence="4" id="KW-0597">Phosphoprotein</keyword>
<dbReference type="InterPro" id="IPR005467">
    <property type="entry name" value="His_kinase_dom"/>
</dbReference>
<keyword evidence="9" id="KW-0175">Coiled coil</keyword>
<feature type="coiled-coil region" evidence="9">
    <location>
        <begin position="76"/>
        <end position="103"/>
    </location>
</feature>
<dbReference type="InterPro" id="IPR003661">
    <property type="entry name" value="HisK_dim/P_dom"/>
</dbReference>
<comment type="caution">
    <text evidence="12">The sequence shown here is derived from an EMBL/GenBank/DDBJ whole genome shotgun (WGS) entry which is preliminary data.</text>
</comment>
<evidence type="ECO:0000256" key="3">
    <source>
        <dbReference type="ARBA" id="ARBA00012438"/>
    </source>
</evidence>
<evidence type="ECO:0000256" key="2">
    <source>
        <dbReference type="ARBA" id="ARBA00006402"/>
    </source>
</evidence>
<dbReference type="PANTHER" id="PTHR43711:SF26">
    <property type="entry name" value="SENSOR HISTIDINE KINASE RCSC"/>
    <property type="match status" value="1"/>
</dbReference>
<evidence type="ECO:0000256" key="7">
    <source>
        <dbReference type="ARBA" id="ARBA00023012"/>
    </source>
</evidence>
<evidence type="ECO:0000256" key="10">
    <source>
        <dbReference type="SAM" id="Phobius"/>
    </source>
</evidence>
<dbReference type="FunFam" id="3.30.565.10:FF:000010">
    <property type="entry name" value="Sensor histidine kinase RcsC"/>
    <property type="match status" value="1"/>
</dbReference>
<keyword evidence="10" id="KW-0472">Membrane</keyword>
<name>A0A2J6WZY0_9CHLR</name>
<evidence type="ECO:0000313" key="13">
    <source>
        <dbReference type="Proteomes" id="UP000243376"/>
    </source>
</evidence>
<dbReference type="PANTHER" id="PTHR43711">
    <property type="entry name" value="TWO-COMPONENT HISTIDINE KINASE"/>
    <property type="match status" value="1"/>
</dbReference>
<dbReference type="CDD" id="cd00082">
    <property type="entry name" value="HisKA"/>
    <property type="match status" value="1"/>
</dbReference>
<evidence type="ECO:0000256" key="8">
    <source>
        <dbReference type="ARBA" id="ARBA00074306"/>
    </source>
</evidence>
<keyword evidence="5" id="KW-0808">Transferase</keyword>
<evidence type="ECO:0000256" key="9">
    <source>
        <dbReference type="SAM" id="Coils"/>
    </source>
</evidence>
<dbReference type="SMART" id="SM00387">
    <property type="entry name" value="HATPase_c"/>
    <property type="match status" value="1"/>
</dbReference>
<feature type="domain" description="Histidine kinase" evidence="11">
    <location>
        <begin position="110"/>
        <end position="336"/>
    </location>
</feature>
<dbReference type="InterPro" id="IPR050736">
    <property type="entry name" value="Sensor_HK_Regulatory"/>
</dbReference>
<dbReference type="EC" id="2.7.13.3" evidence="3"/>
<keyword evidence="7" id="KW-0902">Two-component regulatory system</keyword>
<keyword evidence="6 12" id="KW-0418">Kinase</keyword>
<comment type="similarity">
    <text evidence="2">In the N-terminal section; belongs to the phytochrome family.</text>
</comment>
<dbReference type="Pfam" id="PF00512">
    <property type="entry name" value="HisKA"/>
    <property type="match status" value="1"/>
</dbReference>
<protein>
    <recommendedName>
        <fullName evidence="8">Circadian input-output histidine kinase CikA</fullName>
        <ecNumber evidence="3">2.7.13.3</ecNumber>
    </recommendedName>
</protein>
<gene>
    <name evidence="12" type="ORF">C0184_12360</name>
</gene>
<proteinExistence type="inferred from homology"/>
<comment type="catalytic activity">
    <reaction evidence="1">
        <text>ATP + protein L-histidine = ADP + protein N-phospho-L-histidine.</text>
        <dbReference type="EC" id="2.7.13.3"/>
    </reaction>
</comment>
<dbReference type="SUPFAM" id="SSF47384">
    <property type="entry name" value="Homodimeric domain of signal transducing histidine kinase"/>
    <property type="match status" value="1"/>
</dbReference>
<dbReference type="EMBL" id="PNIQ01000829">
    <property type="protein sequence ID" value="PMP77014.1"/>
    <property type="molecule type" value="Genomic_DNA"/>
</dbReference>
<feature type="transmembrane region" description="Helical" evidence="10">
    <location>
        <begin position="31"/>
        <end position="51"/>
    </location>
</feature>
<dbReference type="PROSITE" id="PS50109">
    <property type="entry name" value="HIS_KIN"/>
    <property type="match status" value="1"/>
</dbReference>
<dbReference type="Gene3D" id="3.30.565.10">
    <property type="entry name" value="Histidine kinase-like ATPase, C-terminal domain"/>
    <property type="match status" value="1"/>
</dbReference>
<dbReference type="Proteomes" id="UP000243376">
    <property type="component" value="Unassembled WGS sequence"/>
</dbReference>
<evidence type="ECO:0000256" key="6">
    <source>
        <dbReference type="ARBA" id="ARBA00022777"/>
    </source>
</evidence>
<evidence type="ECO:0000256" key="1">
    <source>
        <dbReference type="ARBA" id="ARBA00000085"/>
    </source>
</evidence>
<dbReference type="InterPro" id="IPR004358">
    <property type="entry name" value="Sig_transdc_His_kin-like_C"/>
</dbReference>
<sequence length="345" mass="38242">MLFGVFGTRRPLKCFWLLIWRLRRLSSSRQGWLLFLAIVALGTAIAVFVWAGWWWPAILAAFGGGWLVATSRVTPSSHMRSRLAELERELAVAQQEAAVAAKAKSAFLAHVSHELRSPLMTILGYSELLLEDVQNGTAQADRTITWLQRIYESGKQLLELIDNMIVLARLEVGDIEVYHDHWSLGLLLDELEKTILPLVQQRHNRLTIDLDSDPSIIIEGDRAKIRQILLQLLHNATKFTQDGMITLRVSLKSSTEGSALLNLTVSDSGIGMSNEQLDLLFEPFTRFDEVLTPRYDGVGIGLALAQRLCLAIGGSIAVTSQPGKGTTFFVSIPVTPVSVSTSVER</sequence>
<evidence type="ECO:0000256" key="4">
    <source>
        <dbReference type="ARBA" id="ARBA00022553"/>
    </source>
</evidence>
<dbReference type="AlphaFoldDB" id="A0A2J6WZY0"/>
<dbReference type="PRINTS" id="PR00344">
    <property type="entry name" value="BCTRLSENSOR"/>
</dbReference>
<accession>A0A2J6WZY0</accession>
<dbReference type="InterPro" id="IPR036097">
    <property type="entry name" value="HisK_dim/P_sf"/>
</dbReference>
<keyword evidence="10" id="KW-1133">Transmembrane helix</keyword>
<keyword evidence="10" id="KW-0812">Transmembrane</keyword>
<evidence type="ECO:0000256" key="5">
    <source>
        <dbReference type="ARBA" id="ARBA00022679"/>
    </source>
</evidence>
<dbReference type="InterPro" id="IPR036890">
    <property type="entry name" value="HATPase_C_sf"/>
</dbReference>
<evidence type="ECO:0000259" key="11">
    <source>
        <dbReference type="PROSITE" id="PS50109"/>
    </source>
</evidence>
<reference evidence="12 13" key="1">
    <citation type="submission" date="2018-01" db="EMBL/GenBank/DDBJ databases">
        <title>Metagenomic assembled genomes from two thermal pools in the Uzon Caldera, Kamchatka, Russia.</title>
        <authorList>
            <person name="Wilkins L."/>
            <person name="Ettinger C."/>
        </authorList>
    </citation>
    <scope>NUCLEOTIDE SEQUENCE [LARGE SCALE GENOMIC DNA]</scope>
    <source>
        <strain evidence="12">ZAV-02</strain>
    </source>
</reference>
<dbReference type="CDD" id="cd16922">
    <property type="entry name" value="HATPase_EvgS-ArcB-TorS-like"/>
    <property type="match status" value="1"/>
</dbReference>
<evidence type="ECO:0000313" key="12">
    <source>
        <dbReference type="EMBL" id="PMP77014.1"/>
    </source>
</evidence>
<dbReference type="SUPFAM" id="SSF55874">
    <property type="entry name" value="ATPase domain of HSP90 chaperone/DNA topoisomerase II/histidine kinase"/>
    <property type="match status" value="1"/>
</dbReference>
<dbReference type="GO" id="GO:0000155">
    <property type="term" value="F:phosphorelay sensor kinase activity"/>
    <property type="evidence" value="ECO:0007669"/>
    <property type="project" value="InterPro"/>
</dbReference>
<dbReference type="Gene3D" id="1.10.287.130">
    <property type="match status" value="1"/>
</dbReference>
<dbReference type="InterPro" id="IPR003594">
    <property type="entry name" value="HATPase_dom"/>
</dbReference>